<reference evidence="8" key="1">
    <citation type="submission" date="2021-05" db="EMBL/GenBank/DDBJ databases">
        <authorList>
            <person name="Pietrasiak N."/>
            <person name="Ward R."/>
            <person name="Stajich J.E."/>
            <person name="Kurbessoian T."/>
        </authorList>
    </citation>
    <scope>NUCLEOTIDE SEQUENCE</scope>
    <source>
        <strain evidence="8">UHER 2000/2452</strain>
    </source>
</reference>
<comment type="caution">
    <text evidence="8">The sequence shown here is derived from an EMBL/GenBank/DDBJ whole genome shotgun (WGS) entry which is preliminary data.</text>
</comment>
<sequence length="174" mass="19345">MAYSIFELNQMSQDTFTGVLGAIFEDTPTIAHQVWRDRPFADLSDLHQRMVQIVQQMSPAAQLALITAHPDLGSKAKMAEASVKEQAGAGLNQLTSEEYNRIQALNQAYKDKFGFPFITTVRTQTKASIFAAFDRRLQNTVEAETQQALAEIAQIARLRLLDLLENEEASTSAP</sequence>
<dbReference type="EMBL" id="JAHHHD010000023">
    <property type="protein sequence ID" value="MBW4660594.1"/>
    <property type="molecule type" value="Genomic_DNA"/>
</dbReference>
<dbReference type="SUPFAM" id="SSF158694">
    <property type="entry name" value="UraD-Like"/>
    <property type="match status" value="1"/>
</dbReference>
<dbReference type="InterPro" id="IPR036778">
    <property type="entry name" value="OHCU_decarboxylase_sf"/>
</dbReference>
<keyword evidence="6 8" id="KW-0456">Lyase</keyword>
<evidence type="ECO:0000256" key="5">
    <source>
        <dbReference type="ARBA" id="ARBA00022793"/>
    </source>
</evidence>
<keyword evidence="5" id="KW-0210">Decarboxylase</keyword>
<keyword evidence="4" id="KW-0659">Purine metabolism</keyword>
<dbReference type="InterPro" id="IPR018020">
    <property type="entry name" value="OHCU_decarboxylase"/>
</dbReference>
<dbReference type="GO" id="GO:0051997">
    <property type="term" value="F:2-oxo-4-hydroxy-4-carboxy-5-ureidoimidazoline decarboxylase activity"/>
    <property type="evidence" value="ECO:0007669"/>
    <property type="project" value="UniProtKB-EC"/>
</dbReference>
<organism evidence="8 9">
    <name type="scientific">Drouetiella hepatica Uher 2000/2452</name>
    <dbReference type="NCBI Taxonomy" id="904376"/>
    <lineage>
        <taxon>Bacteria</taxon>
        <taxon>Bacillati</taxon>
        <taxon>Cyanobacteriota</taxon>
        <taxon>Cyanophyceae</taxon>
        <taxon>Oculatellales</taxon>
        <taxon>Oculatellaceae</taxon>
        <taxon>Drouetiella</taxon>
    </lineage>
</organism>
<evidence type="ECO:0000256" key="2">
    <source>
        <dbReference type="ARBA" id="ARBA00004754"/>
    </source>
</evidence>
<evidence type="ECO:0000313" key="9">
    <source>
        <dbReference type="Proteomes" id="UP000757435"/>
    </source>
</evidence>
<dbReference type="GO" id="GO:0000255">
    <property type="term" value="P:allantoin metabolic process"/>
    <property type="evidence" value="ECO:0007669"/>
    <property type="project" value="InterPro"/>
</dbReference>
<comment type="catalytic activity">
    <reaction evidence="1">
        <text>5-hydroxy-2-oxo-4-ureido-2,5-dihydro-1H-imidazole-5-carboxylate + H(+) = (S)-allantoin + CO2</text>
        <dbReference type="Rhea" id="RHEA:26301"/>
        <dbReference type="ChEBI" id="CHEBI:15378"/>
        <dbReference type="ChEBI" id="CHEBI:15678"/>
        <dbReference type="ChEBI" id="CHEBI:16526"/>
        <dbReference type="ChEBI" id="CHEBI:58639"/>
        <dbReference type="EC" id="4.1.1.97"/>
    </reaction>
</comment>
<dbReference type="AlphaFoldDB" id="A0A951QES1"/>
<evidence type="ECO:0000256" key="3">
    <source>
        <dbReference type="ARBA" id="ARBA00012257"/>
    </source>
</evidence>
<evidence type="ECO:0000256" key="6">
    <source>
        <dbReference type="ARBA" id="ARBA00023239"/>
    </source>
</evidence>
<dbReference type="Pfam" id="PF09349">
    <property type="entry name" value="OHCU_decarbox"/>
    <property type="match status" value="1"/>
</dbReference>
<evidence type="ECO:0000259" key="7">
    <source>
        <dbReference type="Pfam" id="PF09349"/>
    </source>
</evidence>
<name>A0A951QES1_9CYAN</name>
<dbReference type="Gene3D" id="1.10.3330.10">
    <property type="entry name" value="Oxo-4-hydroxy-4-carboxy-5-ureidoimidazoline decarboxylase"/>
    <property type="match status" value="1"/>
</dbReference>
<reference evidence="8" key="2">
    <citation type="journal article" date="2022" name="Microbiol. Resour. Announc.">
        <title>Metagenome Sequencing to Explore Phylogenomics of Terrestrial Cyanobacteria.</title>
        <authorList>
            <person name="Ward R.D."/>
            <person name="Stajich J.E."/>
            <person name="Johansen J.R."/>
            <person name="Huntemann M."/>
            <person name="Clum A."/>
            <person name="Foster B."/>
            <person name="Foster B."/>
            <person name="Roux S."/>
            <person name="Palaniappan K."/>
            <person name="Varghese N."/>
            <person name="Mukherjee S."/>
            <person name="Reddy T.B.K."/>
            <person name="Daum C."/>
            <person name="Copeland A."/>
            <person name="Chen I.A."/>
            <person name="Ivanova N.N."/>
            <person name="Kyrpides N.C."/>
            <person name="Shapiro N."/>
            <person name="Eloe-Fadrosh E.A."/>
            <person name="Pietrasiak N."/>
        </authorList>
    </citation>
    <scope>NUCLEOTIDE SEQUENCE</scope>
    <source>
        <strain evidence="8">UHER 2000/2452</strain>
    </source>
</reference>
<gene>
    <name evidence="8" type="primary">uraD</name>
    <name evidence="8" type="ORF">KME15_18130</name>
</gene>
<dbReference type="PANTHER" id="PTHR43466:SF1">
    <property type="entry name" value="2-OXO-4-HYDROXY-4-CARBOXY-5-UREIDOIMIDAZOLINE DECARBOXYLASE-RELATED"/>
    <property type="match status" value="1"/>
</dbReference>
<evidence type="ECO:0000256" key="4">
    <source>
        <dbReference type="ARBA" id="ARBA00022631"/>
    </source>
</evidence>
<accession>A0A951QES1</accession>
<protein>
    <recommendedName>
        <fullName evidence="3">2-oxo-4-hydroxy-4-carboxy-5-ureidoimidazoline decarboxylase</fullName>
        <ecNumber evidence="3">4.1.1.97</ecNumber>
    </recommendedName>
</protein>
<dbReference type="GO" id="GO:0019628">
    <property type="term" value="P:urate catabolic process"/>
    <property type="evidence" value="ECO:0007669"/>
    <property type="project" value="TreeGrafter"/>
</dbReference>
<dbReference type="GO" id="GO:0006144">
    <property type="term" value="P:purine nucleobase metabolic process"/>
    <property type="evidence" value="ECO:0007669"/>
    <property type="project" value="UniProtKB-KW"/>
</dbReference>
<evidence type="ECO:0000256" key="1">
    <source>
        <dbReference type="ARBA" id="ARBA00001163"/>
    </source>
</evidence>
<dbReference type="PANTHER" id="PTHR43466">
    <property type="entry name" value="2-OXO-4-HYDROXY-4-CARBOXY-5-UREIDOIMIDAZOLINE DECARBOXYLASE-RELATED"/>
    <property type="match status" value="1"/>
</dbReference>
<evidence type="ECO:0000313" key="8">
    <source>
        <dbReference type="EMBL" id="MBW4660594.1"/>
    </source>
</evidence>
<comment type="pathway">
    <text evidence="2">Purine metabolism; urate degradation; (S)-allantoin from urate: step 3/3.</text>
</comment>
<feature type="domain" description="Oxo-4-hydroxy-4-carboxy-5-ureidoimidazoline decarboxylase" evidence="7">
    <location>
        <begin position="9"/>
        <end position="160"/>
    </location>
</feature>
<dbReference type="Proteomes" id="UP000757435">
    <property type="component" value="Unassembled WGS sequence"/>
</dbReference>
<dbReference type="InterPro" id="IPR017580">
    <property type="entry name" value="OHCU_decarboxylase-1"/>
</dbReference>
<dbReference type="NCBIfam" id="TIGR03164">
    <property type="entry name" value="UHCUDC"/>
    <property type="match status" value="1"/>
</dbReference>
<dbReference type="EC" id="4.1.1.97" evidence="3"/>
<proteinExistence type="predicted"/>